<dbReference type="GO" id="GO:0016887">
    <property type="term" value="F:ATP hydrolysis activity"/>
    <property type="evidence" value="ECO:0007669"/>
    <property type="project" value="InterPro"/>
</dbReference>
<keyword evidence="9" id="KW-1185">Reference proteome</keyword>
<dbReference type="InterPro" id="IPR027417">
    <property type="entry name" value="P-loop_NTPase"/>
</dbReference>
<dbReference type="InterPro" id="IPR003439">
    <property type="entry name" value="ABC_transporter-like_ATP-bd"/>
</dbReference>
<evidence type="ECO:0000259" key="7">
    <source>
        <dbReference type="PROSITE" id="PS50893"/>
    </source>
</evidence>
<protein>
    <submittedName>
        <fullName evidence="8">Iron complex transport system ATP-binding protein</fullName>
    </submittedName>
</protein>
<accession>A0A2S4MCW9</accession>
<keyword evidence="5" id="KW-0864">Zinc transport</keyword>
<dbReference type="AlphaFoldDB" id="A0A2S4MCW9"/>
<feature type="domain" description="ABC transporter" evidence="7">
    <location>
        <begin position="4"/>
        <end position="235"/>
    </location>
</feature>
<dbReference type="PROSITE" id="PS00211">
    <property type="entry name" value="ABC_TRANSPORTER_1"/>
    <property type="match status" value="1"/>
</dbReference>
<evidence type="ECO:0000313" key="8">
    <source>
        <dbReference type="EMBL" id="POR52582.1"/>
    </source>
</evidence>
<dbReference type="Gene3D" id="3.40.50.300">
    <property type="entry name" value="P-loop containing nucleotide triphosphate hydrolases"/>
    <property type="match status" value="1"/>
</dbReference>
<evidence type="ECO:0000256" key="2">
    <source>
        <dbReference type="ARBA" id="ARBA00022448"/>
    </source>
</evidence>
<keyword evidence="6" id="KW-0406">Ion transport</keyword>
<dbReference type="InterPro" id="IPR050153">
    <property type="entry name" value="Metal_Ion_Import_ABC"/>
</dbReference>
<dbReference type="PROSITE" id="PS50893">
    <property type="entry name" value="ABC_TRANSPORTER_2"/>
    <property type="match status" value="1"/>
</dbReference>
<dbReference type="CDD" id="cd03214">
    <property type="entry name" value="ABC_Iron-Siderophores_B12_Hemin"/>
    <property type="match status" value="1"/>
</dbReference>
<reference evidence="8 9" key="1">
    <citation type="submission" date="2018-01" db="EMBL/GenBank/DDBJ databases">
        <title>Genomic Encyclopedia of Type Strains, Phase III (KMG-III): the genomes of soil and plant-associated and newly described type strains.</title>
        <authorList>
            <person name="Whitman W."/>
        </authorList>
    </citation>
    <scope>NUCLEOTIDE SEQUENCE [LARGE SCALE GENOMIC DNA]</scope>
    <source>
        <strain evidence="8 9">1131</strain>
    </source>
</reference>
<dbReference type="GO" id="GO:0006829">
    <property type="term" value="P:zinc ion transport"/>
    <property type="evidence" value="ECO:0007669"/>
    <property type="project" value="UniProtKB-KW"/>
</dbReference>
<keyword evidence="5" id="KW-0862">Zinc</keyword>
<comment type="similarity">
    <text evidence="1">Belongs to the ABC transporter superfamily.</text>
</comment>
<evidence type="ECO:0000256" key="4">
    <source>
        <dbReference type="ARBA" id="ARBA00022840"/>
    </source>
</evidence>
<keyword evidence="4 8" id="KW-0067">ATP-binding</keyword>
<keyword evidence="3" id="KW-0547">Nucleotide-binding</keyword>
<dbReference type="SMART" id="SM00382">
    <property type="entry name" value="AAA"/>
    <property type="match status" value="1"/>
</dbReference>
<keyword evidence="2" id="KW-0813">Transport</keyword>
<proteinExistence type="inferred from homology"/>
<dbReference type="RefSeq" id="WP_103718190.1">
    <property type="nucleotide sequence ID" value="NZ_PQFZ01000005.1"/>
</dbReference>
<dbReference type="Pfam" id="PF00005">
    <property type="entry name" value="ABC_tran"/>
    <property type="match status" value="1"/>
</dbReference>
<name>A0A2S4MCW9_9HYPH</name>
<sequence length="258" mass="27653">MVTLRLDGVGVSYGRRRVLEGITTPVLAGGEVVAVVGPNAAGKSSLFRRIAGLIAGVGEVAIEGRSPVAGRSRPSACYLPQDTAVNAVLTVYESILLAFKQGGSWSVSDDELKRIDTVLRELEIEDLAFRGLGELSGGQRQLVSIAQTLAREPDILLLDEPTSALDLHRQFEVLSLVQRLARERGMLVLISIHDLNQALRFADRVMVLARSRLVALGAPREIVTPALLADVYGVRARVEVLEGELPYVVVEGAAGRAA</sequence>
<evidence type="ECO:0000256" key="1">
    <source>
        <dbReference type="ARBA" id="ARBA00005417"/>
    </source>
</evidence>
<dbReference type="InterPro" id="IPR003593">
    <property type="entry name" value="AAA+_ATPase"/>
</dbReference>
<dbReference type="Proteomes" id="UP000236919">
    <property type="component" value="Unassembled WGS sequence"/>
</dbReference>
<evidence type="ECO:0000256" key="3">
    <source>
        <dbReference type="ARBA" id="ARBA00022741"/>
    </source>
</evidence>
<evidence type="ECO:0000256" key="6">
    <source>
        <dbReference type="ARBA" id="ARBA00023065"/>
    </source>
</evidence>
<dbReference type="SUPFAM" id="SSF52540">
    <property type="entry name" value="P-loop containing nucleoside triphosphate hydrolases"/>
    <property type="match status" value="1"/>
</dbReference>
<dbReference type="OrthoDB" id="9810077at2"/>
<dbReference type="EMBL" id="PQFZ01000005">
    <property type="protein sequence ID" value="POR52582.1"/>
    <property type="molecule type" value="Genomic_DNA"/>
</dbReference>
<dbReference type="GO" id="GO:0005524">
    <property type="term" value="F:ATP binding"/>
    <property type="evidence" value="ECO:0007669"/>
    <property type="project" value="UniProtKB-KW"/>
</dbReference>
<evidence type="ECO:0000313" key="9">
    <source>
        <dbReference type="Proteomes" id="UP000236919"/>
    </source>
</evidence>
<gene>
    <name evidence="8" type="ORF">CYD53_105247</name>
</gene>
<evidence type="ECO:0000256" key="5">
    <source>
        <dbReference type="ARBA" id="ARBA00022906"/>
    </source>
</evidence>
<organism evidence="8 9">
    <name type="scientific">Bosea psychrotolerans</name>
    <dbReference type="NCBI Taxonomy" id="1871628"/>
    <lineage>
        <taxon>Bacteria</taxon>
        <taxon>Pseudomonadati</taxon>
        <taxon>Pseudomonadota</taxon>
        <taxon>Alphaproteobacteria</taxon>
        <taxon>Hyphomicrobiales</taxon>
        <taxon>Boseaceae</taxon>
        <taxon>Bosea</taxon>
    </lineage>
</organism>
<dbReference type="PANTHER" id="PTHR42734:SF21">
    <property type="entry name" value="IRON ABC TRANSPORTER, ATP-BINDING PROTEIN"/>
    <property type="match status" value="1"/>
</dbReference>
<dbReference type="InterPro" id="IPR017871">
    <property type="entry name" value="ABC_transporter-like_CS"/>
</dbReference>
<comment type="caution">
    <text evidence="8">The sequence shown here is derived from an EMBL/GenBank/DDBJ whole genome shotgun (WGS) entry which is preliminary data.</text>
</comment>
<dbReference type="PANTHER" id="PTHR42734">
    <property type="entry name" value="METAL TRANSPORT SYSTEM ATP-BINDING PROTEIN TM_0124-RELATED"/>
    <property type="match status" value="1"/>
</dbReference>